<dbReference type="EMBL" id="BAAAYG010000003">
    <property type="protein sequence ID" value="GAA3282162.1"/>
    <property type="molecule type" value="Genomic_DNA"/>
</dbReference>
<reference evidence="3" key="1">
    <citation type="journal article" date="2019" name="Int. J. Syst. Evol. Microbiol.">
        <title>The Global Catalogue of Microorganisms (GCM) 10K type strain sequencing project: providing services to taxonomists for standard genome sequencing and annotation.</title>
        <authorList>
            <consortium name="The Broad Institute Genomics Platform"/>
            <consortium name="The Broad Institute Genome Sequencing Center for Infectious Disease"/>
            <person name="Wu L."/>
            <person name="Ma J."/>
        </authorList>
    </citation>
    <scope>NUCLEOTIDE SEQUENCE [LARGE SCALE GENOMIC DNA]</scope>
    <source>
        <strain evidence="3">JCM 11483</strain>
    </source>
</reference>
<accession>A0ABP6RDC7</accession>
<sequence length="99" mass="10917">MRWARWLWAVVITVVLGALLFEFTMVWTIGVGTYMITMGELTGLWFLVAGYVLACVPPAFGLLVATGGFWRSMTHALWIGLIYGAVGFLFLDQVAGLTI</sequence>
<keyword evidence="1" id="KW-0812">Transmembrane</keyword>
<keyword evidence="1" id="KW-0472">Membrane</keyword>
<feature type="transmembrane region" description="Helical" evidence="1">
    <location>
        <begin position="44"/>
        <end position="70"/>
    </location>
</feature>
<organism evidence="2 3">
    <name type="scientific">Nesterenkonia halobia</name>
    <dbReference type="NCBI Taxonomy" id="37922"/>
    <lineage>
        <taxon>Bacteria</taxon>
        <taxon>Bacillati</taxon>
        <taxon>Actinomycetota</taxon>
        <taxon>Actinomycetes</taxon>
        <taxon>Micrococcales</taxon>
        <taxon>Micrococcaceae</taxon>
        <taxon>Nesterenkonia</taxon>
    </lineage>
</organism>
<name>A0ABP6RDC7_9MICC</name>
<keyword evidence="1" id="KW-1133">Transmembrane helix</keyword>
<dbReference type="Proteomes" id="UP001501736">
    <property type="component" value="Unassembled WGS sequence"/>
</dbReference>
<feature type="transmembrane region" description="Helical" evidence="1">
    <location>
        <begin position="76"/>
        <end position="97"/>
    </location>
</feature>
<evidence type="ECO:0000256" key="1">
    <source>
        <dbReference type="SAM" id="Phobius"/>
    </source>
</evidence>
<feature type="transmembrane region" description="Helical" evidence="1">
    <location>
        <begin position="6"/>
        <end position="32"/>
    </location>
</feature>
<protein>
    <submittedName>
        <fullName evidence="2">Uncharacterized protein</fullName>
    </submittedName>
</protein>
<keyword evidence="3" id="KW-1185">Reference proteome</keyword>
<proteinExistence type="predicted"/>
<gene>
    <name evidence="2" type="ORF">GCM10020260_08770</name>
</gene>
<evidence type="ECO:0000313" key="3">
    <source>
        <dbReference type="Proteomes" id="UP001501736"/>
    </source>
</evidence>
<evidence type="ECO:0000313" key="2">
    <source>
        <dbReference type="EMBL" id="GAA3282162.1"/>
    </source>
</evidence>
<comment type="caution">
    <text evidence="2">The sequence shown here is derived from an EMBL/GenBank/DDBJ whole genome shotgun (WGS) entry which is preliminary data.</text>
</comment>